<evidence type="ECO:0000313" key="3">
    <source>
        <dbReference type="Proteomes" id="UP001174691"/>
    </source>
</evidence>
<dbReference type="AlphaFoldDB" id="A0AA38W268"/>
<dbReference type="Proteomes" id="UP001174691">
    <property type="component" value="Unassembled WGS sequence"/>
</dbReference>
<proteinExistence type="predicted"/>
<dbReference type="InterPro" id="IPR054464">
    <property type="entry name" value="ULD_fung"/>
</dbReference>
<reference evidence="2" key="1">
    <citation type="submission" date="2022-07" db="EMBL/GenBank/DDBJ databases">
        <title>Fungi with potential for degradation of polypropylene.</title>
        <authorList>
            <person name="Gostincar C."/>
        </authorList>
    </citation>
    <scope>NUCLEOTIDE SEQUENCE</scope>
    <source>
        <strain evidence="2">EXF-13287</strain>
    </source>
</reference>
<keyword evidence="3" id="KW-1185">Reference proteome</keyword>
<dbReference type="Pfam" id="PF22893">
    <property type="entry name" value="ULD_2"/>
    <property type="match status" value="1"/>
</dbReference>
<protein>
    <recommendedName>
        <fullName evidence="1">Ubiquitin-like domain-containing protein</fullName>
    </recommendedName>
</protein>
<feature type="domain" description="Ubiquitin-like" evidence="1">
    <location>
        <begin position="244"/>
        <end position="318"/>
    </location>
</feature>
<sequence>MSAALTFGSVGDIIALCGLAVELSRALGSARGSAKEYQSLRKDLDQFVQVLVQVIATFQQFENSPSLDSLRHVTKSIVDECSDEIGQVLCGLRDKYGDSLQRGGSGNRAKDAYRKLEFSLKERGEIKLLQESLGRAVGQLSLLSSCAAVCSAHVDNVTLIHRIEEVNQLLAKQESLDLLAEAVSRLEIQHQADMQQQRRQLHHVTAQLEEHQSSSKTILDNSNGNLPAISEIKQMLASLRGNCDPFGRVDPLPLNWISSWEGLQTIIELRFENSKGYDMVVQKRYILEDDCNGRVIDQKCPFGDAIRVQKKVNMNMLFVRQRKRKREATTLFCPRCGQRASVENQRRVKW</sequence>
<gene>
    <name evidence="2" type="ORF">NKR19_g2659</name>
</gene>
<dbReference type="PANTHER" id="PTHR38886:SF1">
    <property type="entry name" value="NACHT-NTPASE AND P-LOOP NTPASES N-TERMINAL DOMAIN-CONTAINING PROTEIN"/>
    <property type="match status" value="1"/>
</dbReference>
<accession>A0AA38W268</accession>
<comment type="caution">
    <text evidence="2">The sequence shown here is derived from an EMBL/GenBank/DDBJ whole genome shotgun (WGS) entry which is preliminary data.</text>
</comment>
<evidence type="ECO:0000313" key="2">
    <source>
        <dbReference type="EMBL" id="KAJ9161091.1"/>
    </source>
</evidence>
<organism evidence="2 3">
    <name type="scientific">Coniochaeta hoffmannii</name>
    <dbReference type="NCBI Taxonomy" id="91930"/>
    <lineage>
        <taxon>Eukaryota</taxon>
        <taxon>Fungi</taxon>
        <taxon>Dikarya</taxon>
        <taxon>Ascomycota</taxon>
        <taxon>Pezizomycotina</taxon>
        <taxon>Sordariomycetes</taxon>
        <taxon>Sordariomycetidae</taxon>
        <taxon>Coniochaetales</taxon>
        <taxon>Coniochaetaceae</taxon>
        <taxon>Coniochaeta</taxon>
    </lineage>
</organism>
<name>A0AA38W268_9PEZI</name>
<evidence type="ECO:0000259" key="1">
    <source>
        <dbReference type="Pfam" id="PF22893"/>
    </source>
</evidence>
<dbReference type="EMBL" id="JANBVN010000027">
    <property type="protein sequence ID" value="KAJ9161091.1"/>
    <property type="molecule type" value="Genomic_DNA"/>
</dbReference>
<dbReference type="PANTHER" id="PTHR38886">
    <property type="entry name" value="SESA DOMAIN-CONTAINING PROTEIN"/>
    <property type="match status" value="1"/>
</dbReference>